<dbReference type="Pfam" id="PF00023">
    <property type="entry name" value="Ank"/>
    <property type="match status" value="1"/>
</dbReference>
<evidence type="ECO:0000256" key="5">
    <source>
        <dbReference type="ARBA" id="ARBA00023043"/>
    </source>
</evidence>
<dbReference type="SMART" id="SM00248">
    <property type="entry name" value="ANK"/>
    <property type="match status" value="8"/>
</dbReference>
<dbReference type="InterPro" id="IPR036770">
    <property type="entry name" value="Ankyrin_rpt-contain_sf"/>
</dbReference>
<organism evidence="10 11">
    <name type="scientific">Fusarium equiseti</name>
    <name type="common">Fusarium scirpi</name>
    <dbReference type="NCBI Taxonomy" id="61235"/>
    <lineage>
        <taxon>Eukaryota</taxon>
        <taxon>Fungi</taxon>
        <taxon>Dikarya</taxon>
        <taxon>Ascomycota</taxon>
        <taxon>Pezizomycotina</taxon>
        <taxon>Sordariomycetes</taxon>
        <taxon>Hypocreomycetidae</taxon>
        <taxon>Hypocreales</taxon>
        <taxon>Nectriaceae</taxon>
        <taxon>Fusarium</taxon>
        <taxon>Fusarium incarnatum-equiseti species complex</taxon>
    </lineage>
</organism>
<dbReference type="SUPFAM" id="SSF48403">
    <property type="entry name" value="Ankyrin repeat"/>
    <property type="match status" value="2"/>
</dbReference>
<evidence type="ECO:0000256" key="3">
    <source>
        <dbReference type="ARBA" id="ARBA00022737"/>
    </source>
</evidence>
<dbReference type="EMBL" id="JAOQBH010000009">
    <property type="protein sequence ID" value="KAJ4130999.1"/>
    <property type="molecule type" value="Genomic_DNA"/>
</dbReference>
<keyword evidence="3" id="KW-0677">Repeat</keyword>
<evidence type="ECO:0000256" key="9">
    <source>
        <dbReference type="SAM" id="Phobius"/>
    </source>
</evidence>
<feature type="repeat" description="ANK" evidence="7">
    <location>
        <begin position="511"/>
        <end position="543"/>
    </location>
</feature>
<evidence type="ECO:0000256" key="7">
    <source>
        <dbReference type="PROSITE-ProRule" id="PRU00023"/>
    </source>
</evidence>
<comment type="caution">
    <text evidence="10">The sequence shown here is derived from an EMBL/GenBank/DDBJ whole genome shotgun (WGS) entry which is preliminary data.</text>
</comment>
<name>A0ABQ8RBU0_FUSEQ</name>
<dbReference type="PANTHER" id="PTHR24198">
    <property type="entry name" value="ANKYRIN REPEAT AND PROTEIN KINASE DOMAIN-CONTAINING PROTEIN"/>
    <property type="match status" value="1"/>
</dbReference>
<dbReference type="Gene3D" id="1.25.40.20">
    <property type="entry name" value="Ankyrin repeat-containing domain"/>
    <property type="match status" value="3"/>
</dbReference>
<dbReference type="Pfam" id="PF13637">
    <property type="entry name" value="Ank_4"/>
    <property type="match status" value="1"/>
</dbReference>
<evidence type="ECO:0000256" key="8">
    <source>
        <dbReference type="SAM" id="MobiDB-lite"/>
    </source>
</evidence>
<evidence type="ECO:0000256" key="4">
    <source>
        <dbReference type="ARBA" id="ARBA00022989"/>
    </source>
</evidence>
<dbReference type="InterPro" id="IPR018499">
    <property type="entry name" value="Tetraspanin/Peripherin"/>
</dbReference>
<dbReference type="PROSITE" id="PS50088">
    <property type="entry name" value="ANK_REPEAT"/>
    <property type="match status" value="3"/>
</dbReference>
<evidence type="ECO:0000256" key="2">
    <source>
        <dbReference type="ARBA" id="ARBA00022692"/>
    </source>
</evidence>
<evidence type="ECO:0000313" key="10">
    <source>
        <dbReference type="EMBL" id="KAJ4130999.1"/>
    </source>
</evidence>
<feature type="transmembrane region" description="Helical" evidence="9">
    <location>
        <begin position="598"/>
        <end position="617"/>
    </location>
</feature>
<keyword evidence="6 9" id="KW-0472">Membrane</keyword>
<feature type="region of interest" description="Disordered" evidence="8">
    <location>
        <begin position="765"/>
        <end position="834"/>
    </location>
</feature>
<comment type="subcellular location">
    <subcellularLocation>
        <location evidence="1">Membrane</location>
        <topology evidence="1">Multi-pass membrane protein</topology>
    </subcellularLocation>
</comment>
<feature type="repeat" description="ANK" evidence="7">
    <location>
        <begin position="317"/>
        <end position="339"/>
    </location>
</feature>
<evidence type="ECO:0008006" key="12">
    <source>
        <dbReference type="Google" id="ProtNLM"/>
    </source>
</evidence>
<feature type="repeat" description="ANK" evidence="7">
    <location>
        <begin position="52"/>
        <end position="84"/>
    </location>
</feature>
<feature type="compositionally biased region" description="Basic and acidic residues" evidence="8">
    <location>
        <begin position="769"/>
        <end position="789"/>
    </location>
</feature>
<dbReference type="PANTHER" id="PTHR24198:SF165">
    <property type="entry name" value="ANKYRIN REPEAT-CONTAINING PROTEIN-RELATED"/>
    <property type="match status" value="1"/>
</dbReference>
<keyword evidence="11" id="KW-1185">Reference proteome</keyword>
<evidence type="ECO:0000256" key="1">
    <source>
        <dbReference type="ARBA" id="ARBA00004141"/>
    </source>
</evidence>
<sequence>MSAPTLTVSEIFKDKHYASWPLNFCVAIGNLGTLQYLLDKATPDVINESDDQWGTPLHIAIYLDNGDAVDMLLKAGARPARMPDYVYEEYRTTPIGVAARLGNMNLLWKLWKHVDFETVGMESCLVEAAGYSQPSTVDALLEWGRERWSLEAEGHALSEAAKRWNIENIRFLLSRCSFVQNMLDSALGKVPAKKIQTDFDRAAQSQTIKLLMDAGADPSNSKASCGCRETYTEPLLMHIVTHDGLPNCLEALLENGTDPNVSINAQGQTLLHYVATSGRQRSLFRSRASSFPLYDPRERGFRILFRFNASVIWQDVFGNTPLHFAAATADINVLQRMLSTLPAGLERRAALRLLNHRGESLLHFASGGAQIDVMEYLLSDEVGLRVDEATLRGWTPLLNALAPVSTMTRSSKLEAARLLLARGADPTVATHDGWTALHCLAINPRLGQPGESENLVGELLSRGASLDSRASFAFDEHDQSREVRTKQGISYGCLQLHHLEDLKLWGKVIRSGLTPLHIAALYGAIDVVGALLKCGADPAAEDSKENSPARLAGDSKEFLYFNQYEDKDKLSLILLIFAVVVHVRSSSLSLAISPAVSVITIILPIVGFLNTACYPTFRRNTKLSPSGIAQLGPLVVQVLQALIATILATLLLERAVPSSVTSCMLDKQWMSMFRAHDAGSIRKIQDAFDCCGLNSVRDRAYPFPGTAPSNCAETYGRRTACREPWQGALQTMALLDLAVVVGVGLVQILGLFLSKEGGSWHSTWGFSRSGERSQHRDSRRPLLIDRERDVVEEEEAAPERPERESQGYGSLNGDESGPRVVPSSVVERNNWADE</sequence>
<accession>A0ABQ8RBU0</accession>
<evidence type="ECO:0000313" key="11">
    <source>
        <dbReference type="Proteomes" id="UP001152024"/>
    </source>
</evidence>
<feature type="transmembrane region" description="Helical" evidence="9">
    <location>
        <begin position="732"/>
        <end position="753"/>
    </location>
</feature>
<evidence type="ECO:0000256" key="6">
    <source>
        <dbReference type="ARBA" id="ARBA00023136"/>
    </source>
</evidence>
<dbReference type="InterPro" id="IPR002110">
    <property type="entry name" value="Ankyrin_rpt"/>
</dbReference>
<reference evidence="10" key="1">
    <citation type="submission" date="2022-09" db="EMBL/GenBank/DDBJ databases">
        <title>Fusarium specimens isolated from Avocado Roots.</title>
        <authorList>
            <person name="Stajich J."/>
            <person name="Roper C."/>
            <person name="Heimlech-Rivalta G."/>
        </authorList>
    </citation>
    <scope>NUCLEOTIDE SEQUENCE</scope>
    <source>
        <strain evidence="10">CF00095</strain>
    </source>
</reference>
<dbReference type="Pfam" id="PF00335">
    <property type="entry name" value="Tetraspanin"/>
    <property type="match status" value="1"/>
</dbReference>
<feature type="transmembrane region" description="Helical" evidence="9">
    <location>
        <begin position="629"/>
        <end position="652"/>
    </location>
</feature>
<keyword evidence="2 9" id="KW-0812">Transmembrane</keyword>
<keyword evidence="5 7" id="KW-0040">ANK repeat</keyword>
<dbReference type="PROSITE" id="PS50297">
    <property type="entry name" value="ANK_REP_REGION"/>
    <property type="match status" value="3"/>
</dbReference>
<proteinExistence type="predicted"/>
<keyword evidence="4 9" id="KW-1133">Transmembrane helix</keyword>
<dbReference type="Proteomes" id="UP001152024">
    <property type="component" value="Unassembled WGS sequence"/>
</dbReference>
<protein>
    <recommendedName>
        <fullName evidence="12">Ankyrin</fullName>
    </recommendedName>
</protein>
<gene>
    <name evidence="10" type="ORF">NW768_006539</name>
</gene>